<sequence length="189" mass="21636">MVSPATCRSGNLVFSLTCQRLVVLSSYDGLSDPDDHLTMFIGTMDVHKLSEPAWCIIFNITLSGAARFWYDNRAPKSIDNFHQLRDKFRANFQQRRFKKTQTKILGIRQKLEESLKGYLAWFEKETLHMTDRSDGMMVGAFINGLRPGRPFKDLISRQPMSLEDLYIHVNGCIRAEEANNANRLSDSKG</sequence>
<dbReference type="Proteomes" id="UP000245207">
    <property type="component" value="Unassembled WGS sequence"/>
</dbReference>
<comment type="caution">
    <text evidence="2">The sequence shown here is derived from an EMBL/GenBank/DDBJ whole genome shotgun (WGS) entry which is preliminary data.</text>
</comment>
<dbReference type="EMBL" id="PKPP01010637">
    <property type="protein sequence ID" value="PWA45688.1"/>
    <property type="molecule type" value="Genomic_DNA"/>
</dbReference>
<dbReference type="InterPro" id="IPR005162">
    <property type="entry name" value="Retrotrans_gag_dom"/>
</dbReference>
<dbReference type="PANTHER" id="PTHR33223">
    <property type="entry name" value="CCHC-TYPE DOMAIN-CONTAINING PROTEIN"/>
    <property type="match status" value="1"/>
</dbReference>
<dbReference type="PANTHER" id="PTHR33223:SF6">
    <property type="entry name" value="CCHC-TYPE DOMAIN-CONTAINING PROTEIN"/>
    <property type="match status" value="1"/>
</dbReference>
<dbReference type="AlphaFoldDB" id="A0A2U1L9L1"/>
<protein>
    <submittedName>
        <fullName evidence="2">Gag protein</fullName>
    </submittedName>
</protein>
<dbReference type="Pfam" id="PF03732">
    <property type="entry name" value="Retrotrans_gag"/>
    <property type="match status" value="1"/>
</dbReference>
<organism evidence="2 3">
    <name type="scientific">Artemisia annua</name>
    <name type="common">Sweet wormwood</name>
    <dbReference type="NCBI Taxonomy" id="35608"/>
    <lineage>
        <taxon>Eukaryota</taxon>
        <taxon>Viridiplantae</taxon>
        <taxon>Streptophyta</taxon>
        <taxon>Embryophyta</taxon>
        <taxon>Tracheophyta</taxon>
        <taxon>Spermatophyta</taxon>
        <taxon>Magnoliopsida</taxon>
        <taxon>eudicotyledons</taxon>
        <taxon>Gunneridae</taxon>
        <taxon>Pentapetalae</taxon>
        <taxon>asterids</taxon>
        <taxon>campanulids</taxon>
        <taxon>Asterales</taxon>
        <taxon>Asteraceae</taxon>
        <taxon>Asteroideae</taxon>
        <taxon>Anthemideae</taxon>
        <taxon>Artemisiinae</taxon>
        <taxon>Artemisia</taxon>
    </lineage>
</organism>
<name>A0A2U1L9L1_ARTAN</name>
<evidence type="ECO:0000313" key="2">
    <source>
        <dbReference type="EMBL" id="PWA45688.1"/>
    </source>
</evidence>
<dbReference type="OrthoDB" id="1752139at2759"/>
<accession>A0A2U1L9L1</accession>
<keyword evidence="3" id="KW-1185">Reference proteome</keyword>
<gene>
    <name evidence="2" type="ORF">CTI12_AA515340</name>
</gene>
<evidence type="ECO:0000313" key="3">
    <source>
        <dbReference type="Proteomes" id="UP000245207"/>
    </source>
</evidence>
<proteinExistence type="predicted"/>
<feature type="domain" description="Retrotransposon gag" evidence="1">
    <location>
        <begin position="57"/>
        <end position="147"/>
    </location>
</feature>
<evidence type="ECO:0000259" key="1">
    <source>
        <dbReference type="Pfam" id="PF03732"/>
    </source>
</evidence>
<reference evidence="2 3" key="1">
    <citation type="journal article" date="2018" name="Mol. Plant">
        <title>The genome of Artemisia annua provides insight into the evolution of Asteraceae family and artemisinin biosynthesis.</title>
        <authorList>
            <person name="Shen Q."/>
            <person name="Zhang L."/>
            <person name="Liao Z."/>
            <person name="Wang S."/>
            <person name="Yan T."/>
            <person name="Shi P."/>
            <person name="Liu M."/>
            <person name="Fu X."/>
            <person name="Pan Q."/>
            <person name="Wang Y."/>
            <person name="Lv Z."/>
            <person name="Lu X."/>
            <person name="Zhang F."/>
            <person name="Jiang W."/>
            <person name="Ma Y."/>
            <person name="Chen M."/>
            <person name="Hao X."/>
            <person name="Li L."/>
            <person name="Tang Y."/>
            <person name="Lv G."/>
            <person name="Zhou Y."/>
            <person name="Sun X."/>
            <person name="Brodelius P.E."/>
            <person name="Rose J.K.C."/>
            <person name="Tang K."/>
        </authorList>
    </citation>
    <scope>NUCLEOTIDE SEQUENCE [LARGE SCALE GENOMIC DNA]</scope>
    <source>
        <strain evidence="3">cv. Huhao1</strain>
        <tissue evidence="2">Leaf</tissue>
    </source>
</reference>